<feature type="coiled-coil region" evidence="6">
    <location>
        <begin position="238"/>
        <end position="273"/>
    </location>
</feature>
<dbReference type="PANTHER" id="PTHR47955:SF8">
    <property type="entry name" value="CYTOCHROME P450 71D11-LIKE"/>
    <property type="match status" value="1"/>
</dbReference>
<dbReference type="GO" id="GO:0016705">
    <property type="term" value="F:oxidoreductase activity, acting on paired donors, with incorporation or reduction of molecular oxygen"/>
    <property type="evidence" value="ECO:0007669"/>
    <property type="project" value="InterPro"/>
</dbReference>
<dbReference type="GO" id="GO:0020037">
    <property type="term" value="F:heme binding"/>
    <property type="evidence" value="ECO:0007669"/>
    <property type="project" value="InterPro"/>
</dbReference>
<dbReference type="GO" id="GO:0005506">
    <property type="term" value="F:iron ion binding"/>
    <property type="evidence" value="ECO:0007669"/>
    <property type="project" value="InterPro"/>
</dbReference>
<dbReference type="PRINTS" id="PR00463">
    <property type="entry name" value="EP450I"/>
</dbReference>
<evidence type="ECO:0000313" key="8">
    <source>
        <dbReference type="EMBL" id="KAK7274164.1"/>
    </source>
</evidence>
<feature type="chain" id="PRO_5042926659" description="Cytochrome P450" evidence="7">
    <location>
        <begin position="28"/>
        <end position="320"/>
    </location>
</feature>
<dbReference type="Pfam" id="PF00067">
    <property type="entry name" value="p450"/>
    <property type="match status" value="1"/>
</dbReference>
<gene>
    <name evidence="8" type="ORF">RIF29_15241</name>
</gene>
<dbReference type="Proteomes" id="UP001372338">
    <property type="component" value="Unassembled WGS sequence"/>
</dbReference>
<evidence type="ECO:0000256" key="2">
    <source>
        <dbReference type="ARBA" id="ARBA00022617"/>
    </source>
</evidence>
<evidence type="ECO:0000256" key="4">
    <source>
        <dbReference type="ARBA" id="ARBA00023002"/>
    </source>
</evidence>
<reference evidence="8 9" key="1">
    <citation type="submission" date="2024-01" db="EMBL/GenBank/DDBJ databases">
        <title>The genomes of 5 underutilized Papilionoideae crops provide insights into root nodulation and disease resistanc.</title>
        <authorList>
            <person name="Yuan L."/>
        </authorList>
    </citation>
    <scope>NUCLEOTIDE SEQUENCE [LARGE SCALE GENOMIC DNA]</scope>
    <source>
        <strain evidence="8">ZHUSHIDOU_FW_LH</strain>
        <tissue evidence="8">Leaf</tissue>
    </source>
</reference>
<keyword evidence="3" id="KW-0479">Metal-binding</keyword>
<accession>A0AAN9IDF4</accession>
<protein>
    <recommendedName>
        <fullName evidence="10">Cytochrome P450</fullName>
    </recommendedName>
</protein>
<keyword evidence="7" id="KW-0732">Signal</keyword>
<dbReference type="InterPro" id="IPR001128">
    <property type="entry name" value="Cyt_P450"/>
</dbReference>
<feature type="signal peptide" evidence="7">
    <location>
        <begin position="1"/>
        <end position="27"/>
    </location>
</feature>
<dbReference type="EMBL" id="JAYWIO010000003">
    <property type="protein sequence ID" value="KAK7274164.1"/>
    <property type="molecule type" value="Genomic_DNA"/>
</dbReference>
<evidence type="ECO:0000256" key="6">
    <source>
        <dbReference type="SAM" id="Coils"/>
    </source>
</evidence>
<evidence type="ECO:0008006" key="10">
    <source>
        <dbReference type="Google" id="ProtNLM"/>
    </source>
</evidence>
<dbReference type="AlphaFoldDB" id="A0AAN9IDF4"/>
<proteinExistence type="inferred from homology"/>
<organism evidence="8 9">
    <name type="scientific">Crotalaria pallida</name>
    <name type="common">Smooth rattlebox</name>
    <name type="synonym">Crotalaria striata</name>
    <dbReference type="NCBI Taxonomy" id="3830"/>
    <lineage>
        <taxon>Eukaryota</taxon>
        <taxon>Viridiplantae</taxon>
        <taxon>Streptophyta</taxon>
        <taxon>Embryophyta</taxon>
        <taxon>Tracheophyta</taxon>
        <taxon>Spermatophyta</taxon>
        <taxon>Magnoliopsida</taxon>
        <taxon>eudicotyledons</taxon>
        <taxon>Gunneridae</taxon>
        <taxon>Pentapetalae</taxon>
        <taxon>rosids</taxon>
        <taxon>fabids</taxon>
        <taxon>Fabales</taxon>
        <taxon>Fabaceae</taxon>
        <taxon>Papilionoideae</taxon>
        <taxon>50 kb inversion clade</taxon>
        <taxon>genistoids sensu lato</taxon>
        <taxon>core genistoids</taxon>
        <taxon>Crotalarieae</taxon>
        <taxon>Crotalaria</taxon>
    </lineage>
</organism>
<keyword evidence="9" id="KW-1185">Reference proteome</keyword>
<keyword evidence="5" id="KW-0408">Iron</keyword>
<dbReference type="PANTHER" id="PTHR47955">
    <property type="entry name" value="CYTOCHROME P450 FAMILY 71 PROTEIN"/>
    <property type="match status" value="1"/>
</dbReference>
<keyword evidence="6" id="KW-0175">Coiled coil</keyword>
<evidence type="ECO:0000256" key="3">
    <source>
        <dbReference type="ARBA" id="ARBA00022723"/>
    </source>
</evidence>
<dbReference type="SUPFAM" id="SSF48264">
    <property type="entry name" value="Cytochrome P450"/>
    <property type="match status" value="1"/>
</dbReference>
<dbReference type="InterPro" id="IPR036396">
    <property type="entry name" value="Cyt_P450_sf"/>
</dbReference>
<dbReference type="InterPro" id="IPR002401">
    <property type="entry name" value="Cyt_P450_E_grp-I"/>
</dbReference>
<dbReference type="GO" id="GO:0004497">
    <property type="term" value="F:monooxygenase activity"/>
    <property type="evidence" value="ECO:0007669"/>
    <property type="project" value="InterPro"/>
</dbReference>
<comment type="similarity">
    <text evidence="1">Belongs to the cytochrome P450 family.</text>
</comment>
<keyword evidence="4" id="KW-0560">Oxidoreductase</keyword>
<evidence type="ECO:0000313" key="9">
    <source>
        <dbReference type="Proteomes" id="UP001372338"/>
    </source>
</evidence>
<evidence type="ECO:0000256" key="1">
    <source>
        <dbReference type="ARBA" id="ARBA00010617"/>
    </source>
</evidence>
<dbReference type="Gene3D" id="1.10.630.10">
    <property type="entry name" value="Cytochrome P450"/>
    <property type="match status" value="1"/>
</dbReference>
<sequence>MDFQILNSSALLSFFLFVILALKLVRSIKKSDSTPNIPPGPWKLPILGNIPHLVTSAPHRKLRELAKIYGPLMHLQLGEVFTIIVSSAEYAKEVMKTHDVIFSSRPRILASEIMSYGSTNIIFSPYGDYWRQLRKICILELFTPKRINSFRPIREEEFTNLINKIASEKGSPINLTRAILSTIYTITSRAAFGKKNEDQEEFISLTEEATAVAGGFDIGDLFPSAGWLQHLTGLRPKLERLSLQMDKILENIINEHKEVKSKAKESQRDAEEDLVDVLLRLEDGNGNNQDICLTKNNIKAIILVTIITFCQYFSEHNIAH</sequence>
<comment type="caution">
    <text evidence="8">The sequence shown here is derived from an EMBL/GenBank/DDBJ whole genome shotgun (WGS) entry which is preliminary data.</text>
</comment>
<evidence type="ECO:0000256" key="5">
    <source>
        <dbReference type="ARBA" id="ARBA00023004"/>
    </source>
</evidence>
<name>A0AAN9IDF4_CROPI</name>
<evidence type="ECO:0000256" key="7">
    <source>
        <dbReference type="SAM" id="SignalP"/>
    </source>
</evidence>
<keyword evidence="2" id="KW-0349">Heme</keyword>